<reference evidence="2 3" key="1">
    <citation type="submission" date="2024-01" db="EMBL/GenBank/DDBJ databases">
        <title>The complete chloroplast genome sequence of Lithospermum erythrorhizon: insights into the phylogenetic relationship among Boraginaceae species and the maternal lineages of purple gromwells.</title>
        <authorList>
            <person name="Okada T."/>
            <person name="Watanabe K."/>
        </authorList>
    </citation>
    <scope>NUCLEOTIDE SEQUENCE [LARGE SCALE GENOMIC DNA]</scope>
</reference>
<dbReference type="InterPro" id="IPR053098">
    <property type="entry name" value="Petuviruses_polyprotein"/>
</dbReference>
<name>A0AAV3NR44_LITER</name>
<dbReference type="AlphaFoldDB" id="A0AAV3NR44"/>
<gene>
    <name evidence="2" type="ORF">LIER_42678</name>
</gene>
<keyword evidence="3" id="KW-1185">Reference proteome</keyword>
<evidence type="ECO:0000313" key="2">
    <source>
        <dbReference type="EMBL" id="GAA0141820.1"/>
    </source>
</evidence>
<organism evidence="2 3">
    <name type="scientific">Lithospermum erythrorhizon</name>
    <name type="common">Purple gromwell</name>
    <name type="synonym">Lithospermum officinale var. erythrorhizon</name>
    <dbReference type="NCBI Taxonomy" id="34254"/>
    <lineage>
        <taxon>Eukaryota</taxon>
        <taxon>Viridiplantae</taxon>
        <taxon>Streptophyta</taxon>
        <taxon>Embryophyta</taxon>
        <taxon>Tracheophyta</taxon>
        <taxon>Spermatophyta</taxon>
        <taxon>Magnoliopsida</taxon>
        <taxon>eudicotyledons</taxon>
        <taxon>Gunneridae</taxon>
        <taxon>Pentapetalae</taxon>
        <taxon>asterids</taxon>
        <taxon>lamiids</taxon>
        <taxon>Boraginales</taxon>
        <taxon>Boraginaceae</taxon>
        <taxon>Boraginoideae</taxon>
        <taxon>Lithospermeae</taxon>
        <taxon>Lithospermum</taxon>
    </lineage>
</organism>
<evidence type="ECO:0000256" key="1">
    <source>
        <dbReference type="SAM" id="MobiDB-lite"/>
    </source>
</evidence>
<dbReference type="PANTHER" id="PTHR48435">
    <property type="entry name" value="POLYPROTEIN"/>
    <property type="match status" value="1"/>
</dbReference>
<dbReference type="PANTHER" id="PTHR48435:SF1">
    <property type="entry name" value="POLYPROTEIN"/>
    <property type="match status" value="1"/>
</dbReference>
<feature type="compositionally biased region" description="Basic residues" evidence="1">
    <location>
        <begin position="17"/>
        <end position="33"/>
    </location>
</feature>
<proteinExistence type="predicted"/>
<comment type="caution">
    <text evidence="2">The sequence shown here is derived from an EMBL/GenBank/DDBJ whole genome shotgun (WGS) entry which is preliminary data.</text>
</comment>
<dbReference type="EMBL" id="BAABME010030544">
    <property type="protein sequence ID" value="GAA0141820.1"/>
    <property type="molecule type" value="Genomic_DNA"/>
</dbReference>
<accession>A0AAV3NR44</accession>
<sequence length="145" mass="17172">MQDSDEEDKVTNPYKRENKKKNRKKSMQQKLKKRYEAGDPEFNLLGEPSGIEFEYYVLYSKPKLLDHVMHEINKFQHVSLDFPSNDFEKDDVKHSWKVKNFLVRNSDGTIKQSTPAEATLNWQSENELAQNKLLKQIASNQEKFY</sequence>
<feature type="region of interest" description="Disordered" evidence="1">
    <location>
        <begin position="1"/>
        <end position="41"/>
    </location>
</feature>
<evidence type="ECO:0000313" key="3">
    <source>
        <dbReference type="Proteomes" id="UP001454036"/>
    </source>
</evidence>
<protein>
    <submittedName>
        <fullName evidence="2">Uncharacterized protein</fullName>
    </submittedName>
</protein>
<dbReference type="Proteomes" id="UP001454036">
    <property type="component" value="Unassembled WGS sequence"/>
</dbReference>